<gene>
    <name evidence="8" type="ORF">BVG16_10260</name>
</gene>
<feature type="transmembrane region" description="Helical" evidence="6">
    <location>
        <begin position="262"/>
        <end position="285"/>
    </location>
</feature>
<feature type="transmembrane region" description="Helical" evidence="6">
    <location>
        <begin position="55"/>
        <end position="75"/>
    </location>
</feature>
<protein>
    <submittedName>
        <fullName evidence="8">MFS transporter</fullName>
    </submittedName>
</protein>
<dbReference type="Gene3D" id="1.20.1250.20">
    <property type="entry name" value="MFS general substrate transporter like domains"/>
    <property type="match status" value="2"/>
</dbReference>
<evidence type="ECO:0000313" key="8">
    <source>
        <dbReference type="EMBL" id="OPA79445.1"/>
    </source>
</evidence>
<organism evidence="8 9">
    <name type="scientific">Paenibacillus selenitireducens</name>
    <dbReference type="NCBI Taxonomy" id="1324314"/>
    <lineage>
        <taxon>Bacteria</taxon>
        <taxon>Bacillati</taxon>
        <taxon>Bacillota</taxon>
        <taxon>Bacilli</taxon>
        <taxon>Bacillales</taxon>
        <taxon>Paenibacillaceae</taxon>
        <taxon>Paenibacillus</taxon>
    </lineage>
</organism>
<dbReference type="OrthoDB" id="9810492at2"/>
<evidence type="ECO:0000259" key="7">
    <source>
        <dbReference type="PROSITE" id="PS50850"/>
    </source>
</evidence>
<feature type="transmembrane region" description="Helical" evidence="6">
    <location>
        <begin position="142"/>
        <end position="164"/>
    </location>
</feature>
<keyword evidence="4 6" id="KW-1133">Transmembrane helix</keyword>
<keyword evidence="3 6" id="KW-0812">Transmembrane</keyword>
<dbReference type="InterPro" id="IPR020846">
    <property type="entry name" value="MFS_dom"/>
</dbReference>
<dbReference type="PANTHER" id="PTHR23520">
    <property type="entry name" value="TRANSPORTER, PUTATIVE (AFU_ORTHOLOGUE AFUA_3G04000)-RELATED"/>
    <property type="match status" value="1"/>
</dbReference>
<dbReference type="RefSeq" id="WP_078498445.1">
    <property type="nucleotide sequence ID" value="NZ_MSZX01000003.1"/>
</dbReference>
<dbReference type="PROSITE" id="PS50850">
    <property type="entry name" value="MFS"/>
    <property type="match status" value="1"/>
</dbReference>
<dbReference type="GO" id="GO:0005886">
    <property type="term" value="C:plasma membrane"/>
    <property type="evidence" value="ECO:0007669"/>
    <property type="project" value="UniProtKB-SubCell"/>
</dbReference>
<evidence type="ECO:0000256" key="5">
    <source>
        <dbReference type="ARBA" id="ARBA00023136"/>
    </source>
</evidence>
<dbReference type="Pfam" id="PF07690">
    <property type="entry name" value="MFS_1"/>
    <property type="match status" value="1"/>
</dbReference>
<feature type="domain" description="Major facilitator superfamily (MFS) profile" evidence="7">
    <location>
        <begin position="17"/>
        <end position="413"/>
    </location>
</feature>
<keyword evidence="9" id="KW-1185">Reference proteome</keyword>
<feature type="transmembrane region" description="Helical" evidence="6">
    <location>
        <begin position="82"/>
        <end position="101"/>
    </location>
</feature>
<feature type="transmembrane region" description="Helical" evidence="6">
    <location>
        <begin position="234"/>
        <end position="256"/>
    </location>
</feature>
<evidence type="ECO:0000256" key="6">
    <source>
        <dbReference type="SAM" id="Phobius"/>
    </source>
</evidence>
<evidence type="ECO:0000256" key="2">
    <source>
        <dbReference type="ARBA" id="ARBA00022448"/>
    </source>
</evidence>
<dbReference type="GO" id="GO:0022857">
    <property type="term" value="F:transmembrane transporter activity"/>
    <property type="evidence" value="ECO:0007669"/>
    <property type="project" value="InterPro"/>
</dbReference>
<name>A0A1T2XI12_9BACL</name>
<dbReference type="PANTHER" id="PTHR23520:SF5">
    <property type="entry name" value="TRANSPORTER, PUTATIVE (AFU_ORTHOLOGUE AFUA_3G04000)-RELATED"/>
    <property type="match status" value="1"/>
</dbReference>
<evidence type="ECO:0000313" key="9">
    <source>
        <dbReference type="Proteomes" id="UP000190188"/>
    </source>
</evidence>
<keyword evidence="2" id="KW-0813">Transport</keyword>
<evidence type="ECO:0000256" key="3">
    <source>
        <dbReference type="ARBA" id="ARBA00022692"/>
    </source>
</evidence>
<comment type="subcellular location">
    <subcellularLocation>
        <location evidence="1">Cell membrane</location>
        <topology evidence="1">Multi-pass membrane protein</topology>
    </subcellularLocation>
</comment>
<comment type="caution">
    <text evidence="8">The sequence shown here is derived from an EMBL/GenBank/DDBJ whole genome shotgun (WGS) entry which is preliminary data.</text>
</comment>
<proteinExistence type="predicted"/>
<dbReference type="AlphaFoldDB" id="A0A1T2XI12"/>
<dbReference type="InterPro" id="IPR036259">
    <property type="entry name" value="MFS_trans_sf"/>
</dbReference>
<evidence type="ECO:0000256" key="4">
    <source>
        <dbReference type="ARBA" id="ARBA00022989"/>
    </source>
</evidence>
<dbReference type="InterPro" id="IPR011701">
    <property type="entry name" value="MFS"/>
</dbReference>
<reference evidence="8 9" key="1">
    <citation type="submission" date="2017-01" db="EMBL/GenBank/DDBJ databases">
        <title>Genome analysis of Paenibacillus selenitrireducens ES3-24.</title>
        <authorList>
            <person name="Xu D."/>
            <person name="Yao R."/>
            <person name="Zheng S."/>
        </authorList>
    </citation>
    <scope>NUCLEOTIDE SEQUENCE [LARGE SCALE GENOMIC DNA]</scope>
    <source>
        <strain evidence="8 9">ES3-24</strain>
    </source>
</reference>
<dbReference type="STRING" id="1324314.BVG16_10260"/>
<feature type="transmembrane region" description="Helical" evidence="6">
    <location>
        <begin position="176"/>
        <end position="199"/>
    </location>
</feature>
<feature type="transmembrane region" description="Helical" evidence="6">
    <location>
        <begin position="107"/>
        <end position="130"/>
    </location>
</feature>
<dbReference type="SUPFAM" id="SSF103473">
    <property type="entry name" value="MFS general substrate transporter"/>
    <property type="match status" value="1"/>
</dbReference>
<evidence type="ECO:0000256" key="1">
    <source>
        <dbReference type="ARBA" id="ARBA00004651"/>
    </source>
</evidence>
<feature type="transmembrane region" description="Helical" evidence="6">
    <location>
        <begin position="21"/>
        <end position="43"/>
    </location>
</feature>
<dbReference type="Proteomes" id="UP000190188">
    <property type="component" value="Unassembled WGS sequence"/>
</dbReference>
<feature type="transmembrane region" description="Helical" evidence="6">
    <location>
        <begin position="297"/>
        <end position="327"/>
    </location>
</feature>
<feature type="transmembrane region" description="Helical" evidence="6">
    <location>
        <begin position="384"/>
        <end position="407"/>
    </location>
</feature>
<accession>A0A1T2XI12</accession>
<sequence>MLFAQQVTREFKLWNRNIRMFFIANVLFQIGTGMFSVLYNLYIQALGYQADMNGTIVSVQSLATALLFIPIGLLGDRTSRKSLLMIGALFTGASLIGRSFVTGESSLMVFAVATGLFTAFFQIIAVPFLAENADKAQRLKLFSIHFALGLAAQVLGSIGGGFFADLLQGAGMSDVHSLQIVLMVGGAATFIGFIPLFFVRESDAQKMHEEEPSPAVAAASSVDAREDWKSILKFTFAQLLVGFGSGLVVPYLNLYFTNRFSVSLTSVGILISLGQVMTIVSMLIGPSLARRVGQVRAVVYFQMLSLPFLLLTGFTNVFLVACISFLFRQALMNAANPIQSSIMVDRVSDSRRGIANSLTQTAFMMGWATMGPVQSHLLTSYGTYWGYVLTFCMTGVLYISASAMYYYMFRKVEKPAASVVDC</sequence>
<keyword evidence="5 6" id="KW-0472">Membrane</keyword>
<dbReference type="EMBL" id="MSZX01000003">
    <property type="protein sequence ID" value="OPA79445.1"/>
    <property type="molecule type" value="Genomic_DNA"/>
</dbReference>